<proteinExistence type="predicted"/>
<reference evidence="2" key="1">
    <citation type="journal article" date="2023" name="Nat. Plants">
        <title>Single-cell RNA sequencing provides a high-resolution roadmap for understanding the multicellular compartmentation of specialized metabolism.</title>
        <authorList>
            <person name="Sun S."/>
            <person name="Shen X."/>
            <person name="Li Y."/>
            <person name="Li Y."/>
            <person name="Wang S."/>
            <person name="Li R."/>
            <person name="Zhang H."/>
            <person name="Shen G."/>
            <person name="Guo B."/>
            <person name="Wei J."/>
            <person name="Xu J."/>
            <person name="St-Pierre B."/>
            <person name="Chen S."/>
            <person name="Sun C."/>
        </authorList>
    </citation>
    <scope>NUCLEOTIDE SEQUENCE [LARGE SCALE GENOMIC DNA]</scope>
</reference>
<evidence type="ECO:0000313" key="2">
    <source>
        <dbReference type="Proteomes" id="UP001060085"/>
    </source>
</evidence>
<protein>
    <submittedName>
        <fullName evidence="1">Uncharacterized protein</fullName>
    </submittedName>
</protein>
<organism evidence="1 2">
    <name type="scientific">Catharanthus roseus</name>
    <name type="common">Madagascar periwinkle</name>
    <name type="synonym">Vinca rosea</name>
    <dbReference type="NCBI Taxonomy" id="4058"/>
    <lineage>
        <taxon>Eukaryota</taxon>
        <taxon>Viridiplantae</taxon>
        <taxon>Streptophyta</taxon>
        <taxon>Embryophyta</taxon>
        <taxon>Tracheophyta</taxon>
        <taxon>Spermatophyta</taxon>
        <taxon>Magnoliopsida</taxon>
        <taxon>eudicotyledons</taxon>
        <taxon>Gunneridae</taxon>
        <taxon>Pentapetalae</taxon>
        <taxon>asterids</taxon>
        <taxon>lamiids</taxon>
        <taxon>Gentianales</taxon>
        <taxon>Apocynaceae</taxon>
        <taxon>Rauvolfioideae</taxon>
        <taxon>Vinceae</taxon>
        <taxon>Catharanthinae</taxon>
        <taxon>Catharanthus</taxon>
    </lineage>
</organism>
<name>A0ACC0AD94_CATRO</name>
<keyword evidence="2" id="KW-1185">Reference proteome</keyword>
<sequence>MQICPHSLSYSSNMQKNPKQVRKRQKKPTLQNPSENLRWIMDDSSEARSQEDKTPPEMSRKRTVKTRAQVEALEKFYEDHKYPTEAMKEQLAEAIGLTDKQVSGWFCHRRLKDKRLLNGEANANGRRDRSNTILQDKLLNGEANANGRQDRSSAILQDRGSGHKQDSCGSTKQGDDRNFDLREVESRRLTTQEHFATDLNYELGSRYTGNPDLSDDTSSGSSSSLRNMSVPSDKDPFNTASSRYQMQVVPIELKGVKPRTGPSGYLKVKRVENPSIAAVKRQLGRQYREDGPPLGVAFDPLPPGAFESLNQDPQNDSYYAPEQDLRRSQDIPVVHKNHQPGIVYGYNSMSSSHNLDTDGSRFKTMRGSDHSENHIRQRFEQKSSTLNYGEFYPGRSSSVDIHDGPKRGNPVYDNKDSHQRVKRGVGMMKVGSVPGQSRGSRGVMIHREQKEIRPQNYNDIQVKAVPAERFEYKPSSLTSKGEASHGFLDKGPPRRMGKETKLFGQRISRNDDSDSVYLKGPPKREVQAAKRIKKEPPQEYFRQPSLNEVPAWTNPANQVPRLEPLLELDI</sequence>
<dbReference type="EMBL" id="CM044706">
    <property type="protein sequence ID" value="KAI5658840.1"/>
    <property type="molecule type" value="Genomic_DNA"/>
</dbReference>
<gene>
    <name evidence="1" type="ORF">M9H77_27633</name>
</gene>
<evidence type="ECO:0000313" key="1">
    <source>
        <dbReference type="EMBL" id="KAI5658840.1"/>
    </source>
</evidence>
<dbReference type="Proteomes" id="UP001060085">
    <property type="component" value="Linkage Group LG06"/>
</dbReference>
<comment type="caution">
    <text evidence="1">The sequence shown here is derived from an EMBL/GenBank/DDBJ whole genome shotgun (WGS) entry which is preliminary data.</text>
</comment>
<accession>A0ACC0AD94</accession>